<dbReference type="RefSeq" id="WP_035194619.1">
    <property type="nucleotide sequence ID" value="NZ_JJRY01000004.1"/>
</dbReference>
<dbReference type="AlphaFoldDB" id="A0A072NNE2"/>
<comment type="caution">
    <text evidence="1">The sequence shown here is derived from an EMBL/GenBank/DDBJ whole genome shotgun (WGS) entry which is preliminary data.</text>
</comment>
<evidence type="ECO:0000313" key="2">
    <source>
        <dbReference type="Proteomes" id="UP000027936"/>
    </source>
</evidence>
<dbReference type="Proteomes" id="UP000027936">
    <property type="component" value="Unassembled WGS sequence"/>
</dbReference>
<dbReference type="EMBL" id="JJRY01000004">
    <property type="protein sequence ID" value="KEF39169.1"/>
    <property type="molecule type" value="Genomic_DNA"/>
</dbReference>
<evidence type="ECO:0000313" key="1">
    <source>
        <dbReference type="EMBL" id="KEF39169.1"/>
    </source>
</evidence>
<dbReference type="OrthoDB" id="2436979at2"/>
<gene>
    <name evidence="1" type="ORF">M670_01560</name>
</gene>
<proteinExistence type="predicted"/>
<reference evidence="1 2" key="1">
    <citation type="submission" date="2014-04" db="EMBL/GenBank/DDBJ databases">
        <title>Draft genome sequence of Bacillus azotoformans MEV2011, a (co-) denitrifying strain unable to grow in the presence of oxygen.</title>
        <authorList>
            <person name="Nielsen M."/>
            <person name="Schreiber L."/>
            <person name="Finster K."/>
            <person name="Schramm A."/>
        </authorList>
    </citation>
    <scope>NUCLEOTIDE SEQUENCE [LARGE SCALE GENOMIC DNA]</scope>
    <source>
        <strain evidence="1 2">MEV2011</strain>
    </source>
</reference>
<protein>
    <recommendedName>
        <fullName evidence="3">Branched-chain amino acid aminotransferase</fullName>
    </recommendedName>
</protein>
<accession>A0A072NNE2</accession>
<evidence type="ECO:0008006" key="3">
    <source>
        <dbReference type="Google" id="ProtNLM"/>
    </source>
</evidence>
<dbReference type="PATRIC" id="fig|1348973.3.peg.1522"/>
<organism evidence="1 2">
    <name type="scientific">Schinkia azotoformans MEV2011</name>
    <dbReference type="NCBI Taxonomy" id="1348973"/>
    <lineage>
        <taxon>Bacteria</taxon>
        <taxon>Bacillati</taxon>
        <taxon>Bacillota</taxon>
        <taxon>Bacilli</taxon>
        <taxon>Bacillales</taxon>
        <taxon>Bacillaceae</taxon>
        <taxon>Calidifontibacillus/Schinkia group</taxon>
        <taxon>Schinkia</taxon>
    </lineage>
</organism>
<sequence>MNSLLSFDDAYIERIDKETEEVLAKETTEFLKQTIGYFKKHKNEFLFVESKSFDKVRTDSVSFEVDNAFGTYDVMLGLKFPKKYASKIKEQLKKQLETEEAPFDLMFNGDDGLWDLNFTFNYVSGFKEDMTIGEAYGLIFSFLHKLVGAVAENTE</sequence>
<name>A0A072NNE2_SCHAZ</name>